<evidence type="ECO:0000313" key="3">
    <source>
        <dbReference type="Proteomes" id="UP000811545"/>
    </source>
</evidence>
<dbReference type="GO" id="GO:0016747">
    <property type="term" value="F:acyltransferase activity, transferring groups other than amino-acyl groups"/>
    <property type="evidence" value="ECO:0007669"/>
    <property type="project" value="InterPro"/>
</dbReference>
<proteinExistence type="predicted"/>
<dbReference type="PROSITE" id="PS51186">
    <property type="entry name" value="GNAT"/>
    <property type="match status" value="1"/>
</dbReference>
<dbReference type="Proteomes" id="UP000811545">
    <property type="component" value="Unassembled WGS sequence"/>
</dbReference>
<comment type="caution">
    <text evidence="2">The sequence shown here is derived from an EMBL/GenBank/DDBJ whole genome shotgun (WGS) entry which is preliminary data.</text>
</comment>
<keyword evidence="2" id="KW-0012">Acyltransferase</keyword>
<feature type="domain" description="N-acetyltransferase" evidence="1">
    <location>
        <begin position="13"/>
        <end position="167"/>
    </location>
</feature>
<dbReference type="SUPFAM" id="SSF55729">
    <property type="entry name" value="Acyl-CoA N-acyltransferases (Nat)"/>
    <property type="match status" value="1"/>
</dbReference>
<name>A0A9E2BGW1_PSYF1</name>
<dbReference type="Pfam" id="PF13302">
    <property type="entry name" value="Acetyltransf_3"/>
    <property type="match status" value="1"/>
</dbReference>
<dbReference type="PANTHER" id="PTHR43415">
    <property type="entry name" value="SPERMIDINE N(1)-ACETYLTRANSFERASE"/>
    <property type="match status" value="1"/>
</dbReference>
<protein>
    <submittedName>
        <fullName evidence="2">Ribosomal N-acetyltransferase YdaF</fullName>
        <ecNumber evidence="2">2.3.1.-</ecNumber>
    </submittedName>
</protein>
<reference evidence="2 3" key="1">
    <citation type="journal article" date="2021" name="bioRxiv">
        <title>Unique metabolic strategies in Hadean analogues reveal hints for primordial physiology.</title>
        <authorList>
            <person name="Nobu M.K."/>
            <person name="Nakai R."/>
            <person name="Tamazawa S."/>
            <person name="Mori H."/>
            <person name="Toyoda A."/>
            <person name="Ijiri A."/>
            <person name="Suzuki S."/>
            <person name="Kurokawa K."/>
            <person name="Kamagata Y."/>
            <person name="Tamaki H."/>
        </authorList>
    </citation>
    <scope>NUCLEOTIDE SEQUENCE [LARGE SCALE GENOMIC DNA]</scope>
    <source>
        <strain evidence="2">BS525</strain>
    </source>
</reference>
<organism evidence="2 3">
    <name type="scientific">Psychracetigena formicireducens</name>
    <dbReference type="NCBI Taxonomy" id="2986056"/>
    <lineage>
        <taxon>Bacteria</taxon>
        <taxon>Bacillati</taxon>
        <taxon>Candidatus Lithacetigenota</taxon>
        <taxon>Candidatus Psychracetigena</taxon>
    </lineage>
</organism>
<dbReference type="CDD" id="cd04301">
    <property type="entry name" value="NAT_SF"/>
    <property type="match status" value="1"/>
</dbReference>
<dbReference type="InterPro" id="IPR016181">
    <property type="entry name" value="Acyl_CoA_acyltransferase"/>
</dbReference>
<accession>A0A9E2BGW1</accession>
<dbReference type="Gene3D" id="3.40.630.30">
    <property type="match status" value="1"/>
</dbReference>
<gene>
    <name evidence="2" type="primary">ydaF_1</name>
    <name evidence="2" type="ORF">DDT42_01222</name>
</gene>
<dbReference type="EC" id="2.3.1.-" evidence="2"/>
<evidence type="ECO:0000259" key="1">
    <source>
        <dbReference type="PROSITE" id="PS51186"/>
    </source>
</evidence>
<keyword evidence="2" id="KW-0808">Transferase</keyword>
<sequence length="175" mass="20546">MVMNEIFLKGEKVVLRRVVEEDYPTFLRWLNDPEIRVALTVRYPVDVAYLKNRLAEGVYLSIIFEDKLAGYVALKDINQLNQRAYLETVVGGQHRRRGVGKDALITLLNYAFNELNLRKVLLEVYEFNQTAYELYKKVGFVLEGRLRQNSYKLGKFYDLLIMGMLREEFNNPNNI</sequence>
<dbReference type="InterPro" id="IPR000182">
    <property type="entry name" value="GNAT_dom"/>
</dbReference>
<dbReference type="PANTHER" id="PTHR43415:SF3">
    <property type="entry name" value="GNAT-FAMILY ACETYLTRANSFERASE"/>
    <property type="match status" value="1"/>
</dbReference>
<dbReference type="EMBL" id="QLTW01000079">
    <property type="protein sequence ID" value="MBT9145351.1"/>
    <property type="molecule type" value="Genomic_DNA"/>
</dbReference>
<evidence type="ECO:0000313" key="2">
    <source>
        <dbReference type="EMBL" id="MBT9145351.1"/>
    </source>
</evidence>
<dbReference type="AlphaFoldDB" id="A0A9E2BGW1"/>